<keyword evidence="5" id="KW-0732">Signal</keyword>
<dbReference type="InterPro" id="IPR017853">
    <property type="entry name" value="GH"/>
</dbReference>
<name>A0A8J2RH83_9CRUS</name>
<evidence type="ECO:0000313" key="9">
    <source>
        <dbReference type="Proteomes" id="UP000789390"/>
    </source>
</evidence>
<feature type="signal peptide" evidence="5">
    <location>
        <begin position="1"/>
        <end position="21"/>
    </location>
</feature>
<dbReference type="PANTHER" id="PTHR43053">
    <property type="entry name" value="GLYCOSIDASE FAMILY 31"/>
    <property type="match status" value="1"/>
</dbReference>
<comment type="similarity">
    <text evidence="1 4">Belongs to the glycosyl hydrolase 31 family.</text>
</comment>
<feature type="domain" description="Glycosyl hydrolase family 31 C-terminal" evidence="7">
    <location>
        <begin position="572"/>
        <end position="612"/>
    </location>
</feature>
<keyword evidence="3 4" id="KW-0326">Glycosidase</keyword>
<sequence>MASRIGLLMLVISVTSCFAAADVLRSDMAVGFDSNKESSLMVSWNGNAFDFVYQSQQGAQLIGELGSGSIPSDLPPPEPCDEVGLCWTFGTMASLSLIPTADGQCHFVEWKSQFDSLADCFDMGEAHWYGGGEVFDQGWPIDGDTSLMGDGGRPDVPYVTGDFFHNDFAGVLEPYWINTDGFGLNALRENPLFVSWNSSGDHRLCLKSRYDFPYPAPSVDEELGLRYTVCTTSDVKSMHLLALSQNFWSKPRNIPDERIFEHPIWSTWARYKTLVNQARVLSFAEQILQYGFNNSQLEIDDRWESCYGDHQFDAGKFSDPSAMVNQLHNQGFRVTLWIHPFINMECSSFAEASQHVVSDSNGIPALTSWWQGNSAGYFDFTRPSSGDWWSARIMKIKTDYGFDGFKFDAGETNWLPNGFDFSQRLAANATPNGYSTAYVRTMERFGGMTEVRIGWAAQDIPIYTRMLDKSTVWGKANGLATVIPTVFQFGIEGYPFVLPDMIGGNGYNTLLPEKELFVRWMQANVFMPTMQFSFTPWDYDLEVVDIALRMTSLHYQYSPLIIALARQATTNGYPINRPLWWIDPTDSTAQTIDSEYLLGDDVLVAPVVEKGAVFGATRLTQHIHCTRDLFGLKPTRHPWKRCLILRVPALCNDYVYVTVIWRDDVHGDVRSVPP</sequence>
<dbReference type="InterPro" id="IPR000322">
    <property type="entry name" value="Glyco_hydro_31_TIM"/>
</dbReference>
<accession>A0A8J2RH83</accession>
<feature type="domain" description="Glycoside hydrolase family 31 TIM barrel" evidence="6">
    <location>
        <begin position="266"/>
        <end position="561"/>
    </location>
</feature>
<dbReference type="GO" id="GO:0004553">
    <property type="term" value="F:hydrolase activity, hydrolyzing O-glycosyl compounds"/>
    <property type="evidence" value="ECO:0007669"/>
    <property type="project" value="InterPro"/>
</dbReference>
<dbReference type="Gene3D" id="3.20.20.80">
    <property type="entry name" value="Glycosidases"/>
    <property type="match status" value="1"/>
</dbReference>
<evidence type="ECO:0000256" key="5">
    <source>
        <dbReference type="SAM" id="SignalP"/>
    </source>
</evidence>
<reference evidence="8" key="1">
    <citation type="submission" date="2021-11" db="EMBL/GenBank/DDBJ databases">
        <authorList>
            <person name="Schell T."/>
        </authorList>
    </citation>
    <scope>NUCLEOTIDE SEQUENCE</scope>
    <source>
        <strain evidence="8">M5</strain>
    </source>
</reference>
<dbReference type="Pfam" id="PF01055">
    <property type="entry name" value="Glyco_hydro_31_2nd"/>
    <property type="match status" value="1"/>
</dbReference>
<comment type="caution">
    <text evidence="8">The sequence shown here is derived from an EMBL/GenBank/DDBJ whole genome shotgun (WGS) entry which is preliminary data.</text>
</comment>
<dbReference type="AlphaFoldDB" id="A0A8J2RH83"/>
<dbReference type="CDD" id="cd06592">
    <property type="entry name" value="GH31_NET37"/>
    <property type="match status" value="1"/>
</dbReference>
<dbReference type="PROSITE" id="PS51257">
    <property type="entry name" value="PROKAR_LIPOPROTEIN"/>
    <property type="match status" value="1"/>
</dbReference>
<keyword evidence="2 4" id="KW-0378">Hydrolase</keyword>
<gene>
    <name evidence="8" type="ORF">DGAL_LOCUS1456</name>
</gene>
<evidence type="ECO:0000256" key="3">
    <source>
        <dbReference type="ARBA" id="ARBA00023295"/>
    </source>
</evidence>
<dbReference type="PANTHER" id="PTHR43053:SF4">
    <property type="entry name" value="MYOGENESIS-REGULATING GLYCOSIDASE"/>
    <property type="match status" value="1"/>
</dbReference>
<dbReference type="Proteomes" id="UP000789390">
    <property type="component" value="Unassembled WGS sequence"/>
</dbReference>
<dbReference type="InterPro" id="IPR013780">
    <property type="entry name" value="Glyco_hydro_b"/>
</dbReference>
<evidence type="ECO:0000256" key="1">
    <source>
        <dbReference type="ARBA" id="ARBA00007806"/>
    </source>
</evidence>
<evidence type="ECO:0000313" key="8">
    <source>
        <dbReference type="EMBL" id="CAH0099322.1"/>
    </source>
</evidence>
<evidence type="ECO:0000259" key="7">
    <source>
        <dbReference type="Pfam" id="PF21365"/>
    </source>
</evidence>
<dbReference type="InterPro" id="IPR050985">
    <property type="entry name" value="Alpha-glycosidase_related"/>
</dbReference>
<feature type="chain" id="PRO_5035243158" evidence="5">
    <location>
        <begin position="22"/>
        <end position="674"/>
    </location>
</feature>
<organism evidence="8 9">
    <name type="scientific">Daphnia galeata</name>
    <dbReference type="NCBI Taxonomy" id="27404"/>
    <lineage>
        <taxon>Eukaryota</taxon>
        <taxon>Metazoa</taxon>
        <taxon>Ecdysozoa</taxon>
        <taxon>Arthropoda</taxon>
        <taxon>Crustacea</taxon>
        <taxon>Branchiopoda</taxon>
        <taxon>Diplostraca</taxon>
        <taxon>Cladocera</taxon>
        <taxon>Anomopoda</taxon>
        <taxon>Daphniidae</taxon>
        <taxon>Daphnia</taxon>
    </lineage>
</organism>
<keyword evidence="9" id="KW-1185">Reference proteome</keyword>
<evidence type="ECO:0000256" key="2">
    <source>
        <dbReference type="ARBA" id="ARBA00022801"/>
    </source>
</evidence>
<evidence type="ECO:0000259" key="6">
    <source>
        <dbReference type="Pfam" id="PF01055"/>
    </source>
</evidence>
<dbReference type="OrthoDB" id="10070917at2759"/>
<dbReference type="GO" id="GO:0005975">
    <property type="term" value="P:carbohydrate metabolic process"/>
    <property type="evidence" value="ECO:0007669"/>
    <property type="project" value="InterPro"/>
</dbReference>
<proteinExistence type="inferred from homology"/>
<evidence type="ECO:0000256" key="4">
    <source>
        <dbReference type="RuleBase" id="RU361185"/>
    </source>
</evidence>
<protein>
    <submittedName>
        <fullName evidence="8">Uncharacterized protein</fullName>
    </submittedName>
</protein>
<dbReference type="EMBL" id="CAKKLH010000017">
    <property type="protein sequence ID" value="CAH0099322.1"/>
    <property type="molecule type" value="Genomic_DNA"/>
</dbReference>
<dbReference type="Pfam" id="PF21365">
    <property type="entry name" value="Glyco_hydro_31_3rd"/>
    <property type="match status" value="1"/>
</dbReference>
<dbReference type="InterPro" id="IPR048395">
    <property type="entry name" value="Glyco_hydro_31_C"/>
</dbReference>
<dbReference type="Gene3D" id="2.60.40.1180">
    <property type="entry name" value="Golgi alpha-mannosidase II"/>
    <property type="match status" value="1"/>
</dbReference>
<dbReference type="SUPFAM" id="SSF51445">
    <property type="entry name" value="(Trans)glycosidases"/>
    <property type="match status" value="1"/>
</dbReference>